<dbReference type="InterPro" id="IPR031424">
    <property type="entry name" value="QVR-like"/>
</dbReference>
<dbReference type="PANTHER" id="PTHR33562">
    <property type="entry name" value="ATILLA, ISOFORM B-RELATED-RELATED"/>
    <property type="match status" value="1"/>
</dbReference>
<keyword evidence="4" id="KW-1185">Reference proteome</keyword>
<organism evidence="3 4">
    <name type="scientific">Chionoecetes opilio</name>
    <name type="common">Atlantic snow crab</name>
    <name type="synonym">Cancer opilio</name>
    <dbReference type="NCBI Taxonomy" id="41210"/>
    <lineage>
        <taxon>Eukaryota</taxon>
        <taxon>Metazoa</taxon>
        <taxon>Ecdysozoa</taxon>
        <taxon>Arthropoda</taxon>
        <taxon>Crustacea</taxon>
        <taxon>Multicrustacea</taxon>
        <taxon>Malacostraca</taxon>
        <taxon>Eumalacostraca</taxon>
        <taxon>Eucarida</taxon>
        <taxon>Decapoda</taxon>
        <taxon>Pleocyemata</taxon>
        <taxon>Brachyura</taxon>
        <taxon>Eubrachyura</taxon>
        <taxon>Majoidea</taxon>
        <taxon>Majidae</taxon>
        <taxon>Chionoecetes</taxon>
    </lineage>
</organism>
<sequence length="180" mass="20253">MNLALTSHSAVSPVNSYDDARLIFPAPEILKSTWNINRYQPRLSAENNHRVPFTAAAFRGLGLSCWKCNSAFDPRCGETHFDSATLDTVDCNQLEKSHLTEEPRYCRKIIQRIKEHVRTVRGCGWLKEDKIEPGECYTRTGTKDVMVTYCHCDHDNCNAGNSVLASLGLSAVFLALTRLF</sequence>
<dbReference type="Pfam" id="PF17064">
    <property type="entry name" value="QVR"/>
    <property type="match status" value="1"/>
</dbReference>
<gene>
    <name evidence="3" type="ORF">GWK47_006748</name>
</gene>
<dbReference type="AlphaFoldDB" id="A0A8J5CUN1"/>
<accession>A0A8J5CUN1</accession>
<reference evidence="3" key="1">
    <citation type="submission" date="2020-07" db="EMBL/GenBank/DDBJ databases">
        <title>The High-quality genome of the commercially important snow crab, Chionoecetes opilio.</title>
        <authorList>
            <person name="Jeong J.-H."/>
            <person name="Ryu S."/>
        </authorList>
    </citation>
    <scope>NUCLEOTIDE SEQUENCE</scope>
    <source>
        <strain evidence="3">MADBK_172401_WGS</strain>
        <tissue evidence="3">Digestive gland</tissue>
    </source>
</reference>
<dbReference type="SUPFAM" id="SSF57302">
    <property type="entry name" value="Snake toxin-like"/>
    <property type="match status" value="1"/>
</dbReference>
<comment type="caution">
    <text evidence="3">The sequence shown here is derived from an EMBL/GenBank/DDBJ whole genome shotgun (WGS) entry which is preliminary data.</text>
</comment>
<evidence type="ECO:0000313" key="3">
    <source>
        <dbReference type="EMBL" id="KAG0720467.1"/>
    </source>
</evidence>
<evidence type="ECO:0000256" key="2">
    <source>
        <dbReference type="ARBA" id="ARBA00023180"/>
    </source>
</evidence>
<evidence type="ECO:0000256" key="1">
    <source>
        <dbReference type="ARBA" id="ARBA00022729"/>
    </source>
</evidence>
<name>A0A8J5CUN1_CHIOP</name>
<proteinExistence type="predicted"/>
<dbReference type="GO" id="GO:0032222">
    <property type="term" value="P:regulation of synaptic transmission, cholinergic"/>
    <property type="evidence" value="ECO:0007669"/>
    <property type="project" value="InterPro"/>
</dbReference>
<keyword evidence="1" id="KW-0732">Signal</keyword>
<dbReference type="Proteomes" id="UP000770661">
    <property type="component" value="Unassembled WGS sequence"/>
</dbReference>
<dbReference type="EMBL" id="JACEEZ010012826">
    <property type="protein sequence ID" value="KAG0720467.1"/>
    <property type="molecule type" value="Genomic_DNA"/>
</dbReference>
<dbReference type="OrthoDB" id="6083863at2759"/>
<evidence type="ECO:0008006" key="5">
    <source>
        <dbReference type="Google" id="ProtNLM"/>
    </source>
</evidence>
<dbReference type="InterPro" id="IPR045860">
    <property type="entry name" value="Snake_toxin-like_sf"/>
</dbReference>
<protein>
    <recommendedName>
        <fullName evidence="5">Protein sleepless</fullName>
    </recommendedName>
</protein>
<dbReference type="InterPro" id="IPR050975">
    <property type="entry name" value="Sleep_regulator"/>
</dbReference>
<evidence type="ECO:0000313" key="4">
    <source>
        <dbReference type="Proteomes" id="UP000770661"/>
    </source>
</evidence>
<dbReference type="GO" id="GO:0030431">
    <property type="term" value="P:sleep"/>
    <property type="evidence" value="ECO:0007669"/>
    <property type="project" value="InterPro"/>
</dbReference>
<keyword evidence="2" id="KW-0325">Glycoprotein</keyword>
<dbReference type="PANTHER" id="PTHR33562:SF17">
    <property type="entry name" value="PROTEIN QUIVER"/>
    <property type="match status" value="1"/>
</dbReference>